<protein>
    <recommendedName>
        <fullName evidence="3">F-box domain-containing protein</fullName>
    </recommendedName>
</protein>
<name>A0A2S4KLP5_9HYPO</name>
<dbReference type="OrthoDB" id="3938867at2759"/>
<keyword evidence="2" id="KW-1185">Reference proteome</keyword>
<reference evidence="1 2" key="1">
    <citation type="submission" date="2018-01" db="EMBL/GenBank/DDBJ databases">
        <title>Harnessing the power of phylogenomics to disentangle the directionality and signatures of interkingdom host jumping in the parasitic fungal genus Tolypocladium.</title>
        <authorList>
            <person name="Quandt C.A."/>
            <person name="Patterson W."/>
            <person name="Spatafora J.W."/>
        </authorList>
    </citation>
    <scope>NUCLEOTIDE SEQUENCE [LARGE SCALE GENOMIC DNA]</scope>
    <source>
        <strain evidence="1 2">NRBC 100945</strain>
    </source>
</reference>
<dbReference type="STRING" id="94208.A0A2S4KLP5"/>
<dbReference type="EMBL" id="PKSG01001104">
    <property type="protein sequence ID" value="POR31107.1"/>
    <property type="molecule type" value="Genomic_DNA"/>
</dbReference>
<comment type="caution">
    <text evidence="1">The sequence shown here is derived from an EMBL/GenBank/DDBJ whole genome shotgun (WGS) entry which is preliminary data.</text>
</comment>
<dbReference type="Proteomes" id="UP000237481">
    <property type="component" value="Unassembled WGS sequence"/>
</dbReference>
<sequence>MGTRGLEIVCFRGRYYIRYHQYDSYFEGLGANVVTSIPADPDEYQKWLESKRAEYAATERALEQYVYGSHEPDYSQPLCEWEALPSELPRLDGYGAEYFYIINLDHEVLTMNFSIHWKLGNIPRQDNLWLRAIVDSIYEFKPTISLDACPEEHMASLALELPDHNSHIGYDFREVTARTDIGDARKVVLARVAAEALIVHKNEIIRFGASWSPTSFPFRELAFALVSITSGQAHFLSFDEKSSAHRDLTRSPGWIDEGWAGVGAPLLEFGSMCHRPGAPPGASPTETMYWLEDVLVSLTLVVDGEAVTAAVTWGIEQGHTNFQIVVMSLFEVTFAEVSSSENNGSPFVKVSPSIDLSPLSARCCVSTHPRERPERKDGMEPRRQRGELIRRSNCTGTARRLRGQFPGLAALVNFFDVAASRRAASKSVGLLPAELYGRILDFVDYDTWKACSVVSPEFRSYTLLKYRLDGRMRILGGPFVRLGRYRNERLLSFDFENMETGEILPMMGTSFRLRRHNYDWMPVIGSDRKALMVDVVVRFTPAMDVPVEADSDDESG</sequence>
<evidence type="ECO:0000313" key="2">
    <source>
        <dbReference type="Proteomes" id="UP000237481"/>
    </source>
</evidence>
<accession>A0A2S4KLP5</accession>
<evidence type="ECO:0008006" key="3">
    <source>
        <dbReference type="Google" id="ProtNLM"/>
    </source>
</evidence>
<evidence type="ECO:0000313" key="1">
    <source>
        <dbReference type="EMBL" id="POR31107.1"/>
    </source>
</evidence>
<dbReference type="AlphaFoldDB" id="A0A2S4KLP5"/>
<organism evidence="1 2">
    <name type="scientific">Tolypocladium paradoxum</name>
    <dbReference type="NCBI Taxonomy" id="94208"/>
    <lineage>
        <taxon>Eukaryota</taxon>
        <taxon>Fungi</taxon>
        <taxon>Dikarya</taxon>
        <taxon>Ascomycota</taxon>
        <taxon>Pezizomycotina</taxon>
        <taxon>Sordariomycetes</taxon>
        <taxon>Hypocreomycetidae</taxon>
        <taxon>Hypocreales</taxon>
        <taxon>Ophiocordycipitaceae</taxon>
        <taxon>Tolypocladium</taxon>
    </lineage>
</organism>
<proteinExistence type="predicted"/>
<gene>
    <name evidence="1" type="ORF">TPAR_08673</name>
</gene>